<feature type="region of interest" description="Disordered" evidence="2">
    <location>
        <begin position="1"/>
        <end position="27"/>
    </location>
</feature>
<dbReference type="EMBL" id="AJWJ01000195">
    <property type="protein sequence ID" value="KAF2073589.1"/>
    <property type="molecule type" value="Genomic_DNA"/>
</dbReference>
<feature type="compositionally biased region" description="Polar residues" evidence="2">
    <location>
        <begin position="777"/>
        <end position="794"/>
    </location>
</feature>
<feature type="compositionally biased region" description="Low complexity" evidence="2">
    <location>
        <begin position="16"/>
        <end position="27"/>
    </location>
</feature>
<evidence type="ECO:0000313" key="4">
    <source>
        <dbReference type="Proteomes" id="UP000695562"/>
    </source>
</evidence>
<feature type="compositionally biased region" description="Basic and acidic residues" evidence="2">
    <location>
        <begin position="350"/>
        <end position="365"/>
    </location>
</feature>
<keyword evidence="4" id="KW-1185">Reference proteome</keyword>
<feature type="compositionally biased region" description="Polar residues" evidence="2">
    <location>
        <begin position="327"/>
        <end position="344"/>
    </location>
</feature>
<reference evidence="3" key="1">
    <citation type="submission" date="2020-01" db="EMBL/GenBank/DDBJ databases">
        <title>Development of genomics and gene disruption for Polysphondylium violaceum indicates a role for the polyketide synthase stlB in stalk morphogenesis.</title>
        <authorList>
            <person name="Narita B."/>
            <person name="Kawabe Y."/>
            <person name="Kin K."/>
            <person name="Saito T."/>
            <person name="Gibbs R."/>
            <person name="Kuspa A."/>
            <person name="Muzny D."/>
            <person name="Queller D."/>
            <person name="Richards S."/>
            <person name="Strassman J."/>
            <person name="Sucgang R."/>
            <person name="Worley K."/>
            <person name="Schaap P."/>
        </authorList>
    </citation>
    <scope>NUCLEOTIDE SEQUENCE</scope>
    <source>
        <strain evidence="3">QSvi11</strain>
    </source>
</reference>
<feature type="region of interest" description="Disordered" evidence="2">
    <location>
        <begin position="490"/>
        <end position="561"/>
    </location>
</feature>
<feature type="coiled-coil region" evidence="1">
    <location>
        <begin position="563"/>
        <end position="671"/>
    </location>
</feature>
<evidence type="ECO:0000313" key="3">
    <source>
        <dbReference type="EMBL" id="KAF2073589.1"/>
    </source>
</evidence>
<feature type="compositionally biased region" description="Low complexity" evidence="2">
    <location>
        <begin position="123"/>
        <end position="139"/>
    </location>
</feature>
<comment type="caution">
    <text evidence="3">The sequence shown here is derived from an EMBL/GenBank/DDBJ whole genome shotgun (WGS) entry which is preliminary data.</text>
</comment>
<dbReference type="Proteomes" id="UP000695562">
    <property type="component" value="Unassembled WGS sequence"/>
</dbReference>
<gene>
    <name evidence="3" type="ORF">CYY_005106</name>
</gene>
<organism evidence="3 4">
    <name type="scientific">Polysphondylium violaceum</name>
    <dbReference type="NCBI Taxonomy" id="133409"/>
    <lineage>
        <taxon>Eukaryota</taxon>
        <taxon>Amoebozoa</taxon>
        <taxon>Evosea</taxon>
        <taxon>Eumycetozoa</taxon>
        <taxon>Dictyostelia</taxon>
        <taxon>Dictyosteliales</taxon>
        <taxon>Dictyosteliaceae</taxon>
        <taxon>Polysphondylium</taxon>
    </lineage>
</organism>
<feature type="region of interest" description="Disordered" evidence="2">
    <location>
        <begin position="244"/>
        <end position="271"/>
    </location>
</feature>
<feature type="region of interest" description="Disordered" evidence="2">
    <location>
        <begin position="327"/>
        <end position="367"/>
    </location>
</feature>
<proteinExistence type="predicted"/>
<evidence type="ECO:0000256" key="1">
    <source>
        <dbReference type="SAM" id="Coils"/>
    </source>
</evidence>
<feature type="coiled-coil region" evidence="1">
    <location>
        <begin position="861"/>
        <end position="888"/>
    </location>
</feature>
<feature type="region of interest" description="Disordered" evidence="2">
    <location>
        <begin position="777"/>
        <end position="810"/>
    </location>
</feature>
<dbReference type="OrthoDB" id="21385at2759"/>
<accession>A0A8J4V754</accession>
<feature type="compositionally biased region" description="Low complexity" evidence="2">
    <location>
        <begin position="490"/>
        <end position="522"/>
    </location>
</feature>
<feature type="region of interest" description="Disordered" evidence="2">
    <location>
        <begin position="123"/>
        <end position="178"/>
    </location>
</feature>
<sequence length="897" mass="101307">METLKSSQVTGSPLVGNKKSNNIGNNSSCSINSGNNISSNNNNNNSNNYKSQENIYHYQPMVSTEIISDYQPKLYSKGFEIKSDLNFKNPKLNTSNSLNNISLGESLKKYSIIENNSNNISNNNITNKNNSNNNNNNSNLSTSHPESTLNGKLNNSKTNSITSPVYSTSLNTSNPKRKHFRSFSLDKDEAKNILSNHIQIREKEIGRQTKLAEKDKRDSLAYSNYIKEYKELLHSYIKDFYEDTSNPSSPSSTISIEDSPQTTTTTNEHNRKNIIEKVSALLAIEGTANPQLTPIMMDSTTGTANSSLVLTPPSLLASSAVTTNTNHLTSPSSVIDSPPLSSLSFWDPPESPKELPSKSTDKEGESVSVLVNSYQTKDEELERVRNRAHTEAVKSAFLKEKYEELSQLVQSEREYWGKLVEKKRKQVEFKEKEIVRLLLVAENHKKKSMQVTDQITKLKKSISTVSQLRSNSNLDMKKINEKFSYESLCSSPSPSMIHHNSHQNQQLSSSSSSSISSPLQSLKFNSPGTNRNSSSSLFSPNINSSNNNNQQQSPIQQQQQKYYTEEKKELVHLNRLLEKKENEIHRIRDILEYESLKTIFLTNKANELKLILEEESRQVDSLQNQSQREIREKEDAIFKVALRAQKERLKSNQLKDEIKKLTRALNLQNGKKQVKSPELEPVFVEMGDLKQFQDLSLDRYCDENILSDYIANGTPAPCHTHHHFSPTPISTPIYCNSPKSTTNLFINNNNSNNSNNHHNMINNNNINNNGSISIPVSQVRKSSSHDNLSPTSRLSPRIGQFSPSNSFSGTSNNSFNNSSFNSNLFVGSPSEVIMHKLKEIDRLHKESSQKEKELGQVKKIAEAERTRLALLKDKLKELKTELTDQEVYSERYSTKTY</sequence>
<dbReference type="AlphaFoldDB" id="A0A8J4V754"/>
<feature type="compositionally biased region" description="Low complexity" evidence="2">
    <location>
        <begin position="801"/>
        <end position="810"/>
    </location>
</feature>
<keyword evidence="1" id="KW-0175">Coiled coil</keyword>
<feature type="compositionally biased region" description="Polar residues" evidence="2">
    <location>
        <begin position="1"/>
        <end position="11"/>
    </location>
</feature>
<feature type="compositionally biased region" description="Polar residues" evidence="2">
    <location>
        <begin position="140"/>
        <end position="174"/>
    </location>
</feature>
<feature type="compositionally biased region" description="Low complexity" evidence="2">
    <location>
        <begin position="530"/>
        <end position="560"/>
    </location>
</feature>
<feature type="compositionally biased region" description="Low complexity" evidence="2">
    <location>
        <begin position="244"/>
        <end position="259"/>
    </location>
</feature>
<name>A0A8J4V754_9MYCE</name>
<protein>
    <submittedName>
        <fullName evidence="3">Uncharacterized protein</fullName>
    </submittedName>
</protein>
<evidence type="ECO:0000256" key="2">
    <source>
        <dbReference type="SAM" id="MobiDB-lite"/>
    </source>
</evidence>